<evidence type="ECO:0000313" key="7">
    <source>
        <dbReference type="EMBL" id="AOS62998.1"/>
    </source>
</evidence>
<dbReference type="GO" id="GO:0006508">
    <property type="term" value="P:proteolysis"/>
    <property type="evidence" value="ECO:0007669"/>
    <property type="project" value="UniProtKB-KW"/>
</dbReference>
<evidence type="ECO:0000313" key="8">
    <source>
        <dbReference type="Proteomes" id="UP000095210"/>
    </source>
</evidence>
<keyword evidence="3 5" id="KW-1133">Transmembrane helix</keyword>
<sequence length="145" mass="15063">MDGMAALIWVIVGALLIVAEVVSGELVLLMLGLGSLLAAISAGLGMPLWVDLAVFGVFSVGLVTLARPALRRRLNRGELVKTNAEALIGEQATVLSEVSATGGQVRLAGEVWSARSLDPTQVMAVDRVVTVMEISGATAVVWEAP</sequence>
<keyword evidence="4 5" id="KW-0472">Membrane</keyword>
<dbReference type="Pfam" id="PF01957">
    <property type="entry name" value="NfeD"/>
    <property type="match status" value="1"/>
</dbReference>
<reference evidence="8" key="1">
    <citation type="submission" date="2016-03" db="EMBL/GenBank/DDBJ databases">
        <title>Complete genome sequence of the type strain Actinoalloteichus hymeniacidonis DSM 45092.</title>
        <authorList>
            <person name="Schaffert L."/>
            <person name="Albersmeier A."/>
            <person name="Winkler A."/>
            <person name="Kalinowski J."/>
            <person name="Zotchev S."/>
            <person name="Ruckert C."/>
        </authorList>
    </citation>
    <scope>NUCLEOTIDE SEQUENCE [LARGE SCALE GENOMIC DNA]</scope>
    <source>
        <strain evidence="8">HPA177(T) (DSM 45092(T))</strain>
    </source>
</reference>
<evidence type="ECO:0000256" key="2">
    <source>
        <dbReference type="ARBA" id="ARBA00022692"/>
    </source>
</evidence>
<proteinExistence type="predicted"/>
<dbReference type="AlphaFoldDB" id="A0AAC9MX93"/>
<dbReference type="GO" id="GO:0005886">
    <property type="term" value="C:plasma membrane"/>
    <property type="evidence" value="ECO:0007669"/>
    <property type="project" value="TreeGrafter"/>
</dbReference>
<dbReference type="InterPro" id="IPR012340">
    <property type="entry name" value="NA-bd_OB-fold"/>
</dbReference>
<evidence type="ECO:0000256" key="1">
    <source>
        <dbReference type="ARBA" id="ARBA00004141"/>
    </source>
</evidence>
<keyword evidence="7" id="KW-0378">Hydrolase</keyword>
<keyword evidence="2 5" id="KW-0812">Transmembrane</keyword>
<keyword evidence="8" id="KW-1185">Reference proteome</keyword>
<evidence type="ECO:0000256" key="5">
    <source>
        <dbReference type="SAM" id="Phobius"/>
    </source>
</evidence>
<dbReference type="InterPro" id="IPR052165">
    <property type="entry name" value="Membrane_assoc_protease"/>
</dbReference>
<evidence type="ECO:0000256" key="4">
    <source>
        <dbReference type="ARBA" id="ARBA00023136"/>
    </source>
</evidence>
<evidence type="ECO:0000256" key="3">
    <source>
        <dbReference type="ARBA" id="ARBA00022989"/>
    </source>
</evidence>
<comment type="subcellular location">
    <subcellularLocation>
        <location evidence="1">Membrane</location>
        <topology evidence="1">Multi-pass membrane protein</topology>
    </subcellularLocation>
</comment>
<dbReference type="KEGG" id="ahm:TL08_10920"/>
<organism evidence="7 8">
    <name type="scientific">Actinoalloteichus hymeniacidonis</name>
    <dbReference type="NCBI Taxonomy" id="340345"/>
    <lineage>
        <taxon>Bacteria</taxon>
        <taxon>Bacillati</taxon>
        <taxon>Actinomycetota</taxon>
        <taxon>Actinomycetes</taxon>
        <taxon>Pseudonocardiales</taxon>
        <taxon>Pseudonocardiaceae</taxon>
        <taxon>Actinoalloteichus</taxon>
    </lineage>
</organism>
<dbReference type="GO" id="GO:0008233">
    <property type="term" value="F:peptidase activity"/>
    <property type="evidence" value="ECO:0007669"/>
    <property type="project" value="UniProtKB-KW"/>
</dbReference>
<dbReference type="Proteomes" id="UP000095210">
    <property type="component" value="Chromosome"/>
</dbReference>
<protein>
    <submittedName>
        <fullName evidence="7">Membrane protein implicated in regulation of membrane protease activity</fullName>
    </submittedName>
</protein>
<feature type="transmembrane region" description="Helical" evidence="5">
    <location>
        <begin position="48"/>
        <end position="66"/>
    </location>
</feature>
<evidence type="ECO:0000259" key="6">
    <source>
        <dbReference type="Pfam" id="PF01957"/>
    </source>
</evidence>
<dbReference type="EMBL" id="CP014859">
    <property type="protein sequence ID" value="AOS62998.1"/>
    <property type="molecule type" value="Genomic_DNA"/>
</dbReference>
<keyword evidence="7" id="KW-0645">Protease</keyword>
<feature type="domain" description="NfeD-like C-terminal" evidence="6">
    <location>
        <begin position="84"/>
        <end position="142"/>
    </location>
</feature>
<dbReference type="PANTHER" id="PTHR33507">
    <property type="entry name" value="INNER MEMBRANE PROTEIN YBBJ"/>
    <property type="match status" value="1"/>
</dbReference>
<gene>
    <name evidence="7" type="ORF">TL08_10920</name>
</gene>
<dbReference type="InterPro" id="IPR002810">
    <property type="entry name" value="NfeD-like_C"/>
</dbReference>
<dbReference type="Gene3D" id="2.40.50.140">
    <property type="entry name" value="Nucleic acid-binding proteins"/>
    <property type="match status" value="1"/>
</dbReference>
<accession>A0AAC9MX93</accession>
<dbReference type="PANTHER" id="PTHR33507:SF3">
    <property type="entry name" value="INNER MEMBRANE PROTEIN YBBJ"/>
    <property type="match status" value="1"/>
</dbReference>
<name>A0AAC9MX93_9PSEU</name>